<feature type="compositionally biased region" description="Acidic residues" evidence="12">
    <location>
        <begin position="679"/>
        <end position="688"/>
    </location>
</feature>
<keyword evidence="5" id="KW-0235">DNA replication</keyword>
<dbReference type="Gene3D" id="3.40.50.300">
    <property type="entry name" value="P-loop containing nucleotide triphosphate hydrolases"/>
    <property type="match status" value="1"/>
</dbReference>
<feature type="region of interest" description="Disordered" evidence="12">
    <location>
        <begin position="673"/>
        <end position="808"/>
    </location>
</feature>
<evidence type="ECO:0000313" key="15">
    <source>
        <dbReference type="Proteomes" id="UP001597036"/>
    </source>
</evidence>
<evidence type="ECO:0000256" key="2">
    <source>
        <dbReference type="ARBA" id="ARBA00012417"/>
    </source>
</evidence>
<dbReference type="PANTHER" id="PTHR11669">
    <property type="entry name" value="REPLICATION FACTOR C / DNA POLYMERASE III GAMMA-TAU SUBUNIT"/>
    <property type="match status" value="1"/>
</dbReference>
<feature type="compositionally biased region" description="Polar residues" evidence="12">
    <location>
        <begin position="375"/>
        <end position="392"/>
    </location>
</feature>
<feature type="region of interest" description="Disordered" evidence="12">
    <location>
        <begin position="375"/>
        <end position="438"/>
    </location>
</feature>
<keyword evidence="10" id="KW-0239">DNA-directed DNA polymerase</keyword>
<sequence length="845" mass="91500">MALALYRRYRPDTFEGVIGQDHVTKPLSRALDEGKLTHAYLFSGPRGCGKTSSARILARCINCVEGPTSHPCGKCESCRDLSTQGSGSIDVVEIDAASHGSVEDARELRERAGFAPARDRYKIFILDEAHMVTSNGFNALLKIVEEPPEHVMFIFATTEPDKVISTIRSRTHHYPFRLVPPEIMQPYLEDICQKEDITLESGVLKLAMRAGAGSMRDTLSVLDQLMVGAVDDKITYQDSVALLGFTPDNLISEAIDAIIAHDGPALYGVIERVVIGGFDPRKFVEDLLAYVRDLLVLTIAGVHAQSALGTGQSAQVIEDMQRQASHLDLNALNVMAERINTALSSMSGTMSPRMRLELLAASLLLPISTMSVTDLSQSQHSGSMESAASQSGSKSAHPSPSRRSRATARVAAEKSIVSGETSAVENTVNAESAQAGATPNLVHSKDTSEQHIPLDPAHAADEWANLIQSLPEQIRHTVSAEHIPHVELRERGGRHFMVLTFADPLSQYAFGLAVSNEPVQGETKLLKILNAKLTHTYGEPVIVAPAAHTVDGHSVPPMSKLNASEQAQIKSQIAQMAAKAALASLKAGRVEPKGPISSHESHESSETSGSDDAEADHHAAQHIITTVGAPNATDIITEEDDFDPWARPVSSSHTEDDKQHELANGVLAVNSVEAKSEAESETNTEPDAENSNSAGISPDAAAREKPNDYDPWAVQASDHVYGERDGARQEEDRQPNVTHETDYKHDKSAHLSRGISHESSHRLSDTLTDRKSGESSDSSLAHTRVEETQEESEAKKESVSAEDDTYSIDDIDISAGQMSMEDVEKLFNAKRIEEFSANDAHNPVQ</sequence>
<evidence type="ECO:0000256" key="10">
    <source>
        <dbReference type="ARBA" id="ARBA00022932"/>
    </source>
</evidence>
<dbReference type="RefSeq" id="WP_377937806.1">
    <property type="nucleotide sequence ID" value="NZ_JBHTHQ010000010.1"/>
</dbReference>
<dbReference type="InterPro" id="IPR022754">
    <property type="entry name" value="DNA_pol_III_gamma-3"/>
</dbReference>
<dbReference type="SUPFAM" id="SSF48019">
    <property type="entry name" value="post-AAA+ oligomerization domain-like"/>
    <property type="match status" value="1"/>
</dbReference>
<dbReference type="Pfam" id="PF13177">
    <property type="entry name" value="DNA_pol3_delta2"/>
    <property type="match status" value="1"/>
</dbReference>
<dbReference type="GO" id="GO:0003887">
    <property type="term" value="F:DNA-directed DNA polymerase activity"/>
    <property type="evidence" value="ECO:0007669"/>
    <property type="project" value="UniProtKB-EC"/>
</dbReference>
<keyword evidence="7" id="KW-0547">Nucleotide-binding</keyword>
<evidence type="ECO:0000256" key="9">
    <source>
        <dbReference type="ARBA" id="ARBA00022840"/>
    </source>
</evidence>
<dbReference type="PANTHER" id="PTHR11669:SF0">
    <property type="entry name" value="PROTEIN STICHEL-LIKE 2"/>
    <property type="match status" value="1"/>
</dbReference>
<dbReference type="NCBIfam" id="TIGR02397">
    <property type="entry name" value="dnaX_nterm"/>
    <property type="match status" value="1"/>
</dbReference>
<keyword evidence="6" id="KW-0479">Metal-binding</keyword>
<dbReference type="EMBL" id="JBHTHQ010000010">
    <property type="protein sequence ID" value="MFD0704366.1"/>
    <property type="molecule type" value="Genomic_DNA"/>
</dbReference>
<evidence type="ECO:0000256" key="11">
    <source>
        <dbReference type="ARBA" id="ARBA00049244"/>
    </source>
</evidence>
<protein>
    <recommendedName>
        <fullName evidence="2">DNA-directed DNA polymerase</fullName>
        <ecNumber evidence="2">2.7.7.7</ecNumber>
    </recommendedName>
</protein>
<dbReference type="SUPFAM" id="SSF52540">
    <property type="entry name" value="P-loop containing nucleoside triphosphate hydrolases"/>
    <property type="match status" value="1"/>
</dbReference>
<keyword evidence="9" id="KW-0067">ATP-binding</keyword>
<keyword evidence="4 14" id="KW-0548">Nucleotidyltransferase</keyword>
<dbReference type="Pfam" id="PF12169">
    <property type="entry name" value="DNA_pol3_gamma3"/>
    <property type="match status" value="1"/>
</dbReference>
<dbReference type="SMART" id="SM00382">
    <property type="entry name" value="AAA"/>
    <property type="match status" value="1"/>
</dbReference>
<evidence type="ECO:0000256" key="6">
    <source>
        <dbReference type="ARBA" id="ARBA00022723"/>
    </source>
</evidence>
<evidence type="ECO:0000256" key="4">
    <source>
        <dbReference type="ARBA" id="ARBA00022695"/>
    </source>
</evidence>
<dbReference type="EC" id="2.7.7.7" evidence="2"/>
<keyword evidence="15" id="KW-1185">Reference proteome</keyword>
<dbReference type="Gene3D" id="1.10.8.60">
    <property type="match status" value="1"/>
</dbReference>
<evidence type="ECO:0000256" key="12">
    <source>
        <dbReference type="SAM" id="MobiDB-lite"/>
    </source>
</evidence>
<dbReference type="Gene3D" id="1.20.272.10">
    <property type="match status" value="1"/>
</dbReference>
<evidence type="ECO:0000256" key="7">
    <source>
        <dbReference type="ARBA" id="ARBA00022741"/>
    </source>
</evidence>
<feature type="compositionally biased region" description="Basic and acidic residues" evidence="12">
    <location>
        <begin position="783"/>
        <end position="799"/>
    </location>
</feature>
<keyword evidence="3 14" id="KW-0808">Transferase</keyword>
<accession>A0ABW2Y3L9</accession>
<dbReference type="CDD" id="cd00009">
    <property type="entry name" value="AAA"/>
    <property type="match status" value="1"/>
</dbReference>
<evidence type="ECO:0000259" key="13">
    <source>
        <dbReference type="SMART" id="SM00382"/>
    </source>
</evidence>
<feature type="compositionally biased region" description="Polar residues" evidence="12">
    <location>
        <begin position="418"/>
        <end position="437"/>
    </location>
</feature>
<comment type="similarity">
    <text evidence="1">Belongs to the DnaX/STICHEL family.</text>
</comment>
<dbReference type="InterPro" id="IPR003593">
    <property type="entry name" value="AAA+_ATPase"/>
</dbReference>
<evidence type="ECO:0000256" key="8">
    <source>
        <dbReference type="ARBA" id="ARBA00022833"/>
    </source>
</evidence>
<keyword evidence="8" id="KW-0862">Zinc</keyword>
<evidence type="ECO:0000313" key="14">
    <source>
        <dbReference type="EMBL" id="MFD0704366.1"/>
    </source>
</evidence>
<dbReference type="CDD" id="cd18137">
    <property type="entry name" value="HLD_clamp_pol_III_gamma_tau"/>
    <property type="match status" value="1"/>
</dbReference>
<reference evidence="15" key="1">
    <citation type="journal article" date="2019" name="Int. J. Syst. Evol. Microbiol.">
        <title>The Global Catalogue of Microorganisms (GCM) 10K type strain sequencing project: providing services to taxonomists for standard genome sequencing and annotation.</title>
        <authorList>
            <consortium name="The Broad Institute Genomics Platform"/>
            <consortium name="The Broad Institute Genome Sequencing Center for Infectious Disease"/>
            <person name="Wu L."/>
            <person name="Ma J."/>
        </authorList>
    </citation>
    <scope>NUCLEOTIDE SEQUENCE [LARGE SCALE GENOMIC DNA]</scope>
    <source>
        <strain evidence="15">CCM 8604</strain>
    </source>
</reference>
<dbReference type="InterPro" id="IPR050238">
    <property type="entry name" value="DNA_Rep/Repair_Clamp_Loader"/>
</dbReference>
<evidence type="ECO:0000256" key="5">
    <source>
        <dbReference type="ARBA" id="ARBA00022705"/>
    </source>
</evidence>
<dbReference type="Proteomes" id="UP001597036">
    <property type="component" value="Unassembled WGS sequence"/>
</dbReference>
<proteinExistence type="inferred from homology"/>
<organism evidence="14 15">
    <name type="scientific">Alloscardovia venturai</name>
    <dbReference type="NCBI Taxonomy" id="1769421"/>
    <lineage>
        <taxon>Bacteria</taxon>
        <taxon>Bacillati</taxon>
        <taxon>Actinomycetota</taxon>
        <taxon>Actinomycetes</taxon>
        <taxon>Bifidobacteriales</taxon>
        <taxon>Bifidobacteriaceae</taxon>
        <taxon>Alloscardovia</taxon>
    </lineage>
</organism>
<name>A0ABW2Y3L9_9BIFI</name>
<feature type="domain" description="AAA+ ATPase" evidence="13">
    <location>
        <begin position="36"/>
        <end position="179"/>
    </location>
</feature>
<dbReference type="InterPro" id="IPR027417">
    <property type="entry name" value="P-loop_NTPase"/>
</dbReference>
<dbReference type="InterPro" id="IPR045085">
    <property type="entry name" value="HLD_clamp_pol_III_gamma_tau"/>
</dbReference>
<feature type="compositionally biased region" description="Basic and acidic residues" evidence="12">
    <location>
        <begin position="720"/>
        <end position="774"/>
    </location>
</feature>
<evidence type="ECO:0000256" key="1">
    <source>
        <dbReference type="ARBA" id="ARBA00006360"/>
    </source>
</evidence>
<feature type="region of interest" description="Disordered" evidence="12">
    <location>
        <begin position="589"/>
        <end position="616"/>
    </location>
</feature>
<comment type="catalytic activity">
    <reaction evidence="11">
        <text>DNA(n) + a 2'-deoxyribonucleoside 5'-triphosphate = DNA(n+1) + diphosphate</text>
        <dbReference type="Rhea" id="RHEA:22508"/>
        <dbReference type="Rhea" id="RHEA-COMP:17339"/>
        <dbReference type="Rhea" id="RHEA-COMP:17340"/>
        <dbReference type="ChEBI" id="CHEBI:33019"/>
        <dbReference type="ChEBI" id="CHEBI:61560"/>
        <dbReference type="ChEBI" id="CHEBI:173112"/>
        <dbReference type="EC" id="2.7.7.7"/>
    </reaction>
</comment>
<dbReference type="InterPro" id="IPR008921">
    <property type="entry name" value="DNA_pol3_clamp-load_cplx_C"/>
</dbReference>
<dbReference type="InterPro" id="IPR012763">
    <property type="entry name" value="DNA_pol_III_sug/sutau_N"/>
</dbReference>
<evidence type="ECO:0000256" key="3">
    <source>
        <dbReference type="ARBA" id="ARBA00022679"/>
    </source>
</evidence>
<comment type="caution">
    <text evidence="14">The sequence shown here is derived from an EMBL/GenBank/DDBJ whole genome shotgun (WGS) entry which is preliminary data.</text>
</comment>
<dbReference type="Pfam" id="PF22608">
    <property type="entry name" value="DNAX_ATPase_lid"/>
    <property type="match status" value="1"/>
</dbReference>
<gene>
    <name evidence="14" type="primary">dnaX</name>
    <name evidence="14" type="ORF">ACFQY8_01175</name>
</gene>